<dbReference type="Proteomes" id="UP001219518">
    <property type="component" value="Unassembled WGS sequence"/>
</dbReference>
<reference evidence="1" key="1">
    <citation type="submission" date="2021-07" db="EMBL/GenBank/DDBJ databases">
        <authorList>
            <person name="Catto M.A."/>
            <person name="Jacobson A."/>
            <person name="Kennedy G."/>
            <person name="Labadie P."/>
            <person name="Hunt B.G."/>
            <person name="Srinivasan R."/>
        </authorList>
    </citation>
    <scope>NUCLEOTIDE SEQUENCE</scope>
    <source>
        <strain evidence="1">PL_HMW_Pooled</strain>
        <tissue evidence="1">Head</tissue>
    </source>
</reference>
<evidence type="ECO:0000313" key="1">
    <source>
        <dbReference type="EMBL" id="KAK3919997.1"/>
    </source>
</evidence>
<dbReference type="EMBL" id="JAHWGI010000985">
    <property type="protein sequence ID" value="KAK3919997.1"/>
    <property type="molecule type" value="Genomic_DNA"/>
</dbReference>
<evidence type="ECO:0000313" key="2">
    <source>
        <dbReference type="Proteomes" id="UP001219518"/>
    </source>
</evidence>
<proteinExistence type="predicted"/>
<protein>
    <submittedName>
        <fullName evidence="1">HTH-type transcriptional regulator IdnR</fullName>
    </submittedName>
</protein>
<sequence>MDIRPAQCYTQGKEKSQLLYSFNIDAIIVSKQFLDHITEMLIGNSATVPFQTVDVSGDIACLCFSFDNNICAFFSKHTFEKGAYYFIILQWIRSEEFMYKGVESVAVRSMNQIEETIFTTHFRVNGL</sequence>
<reference evidence="1" key="2">
    <citation type="journal article" date="2023" name="BMC Genomics">
        <title>Pest status, molecular evolution, and epigenetic factors derived from the genome assembly of Frankliniella fusca, a thysanopteran phytovirus vector.</title>
        <authorList>
            <person name="Catto M.A."/>
            <person name="Labadie P.E."/>
            <person name="Jacobson A.L."/>
            <person name="Kennedy G.G."/>
            <person name="Srinivasan R."/>
            <person name="Hunt B.G."/>
        </authorList>
    </citation>
    <scope>NUCLEOTIDE SEQUENCE</scope>
    <source>
        <strain evidence="1">PL_HMW_Pooled</strain>
    </source>
</reference>
<dbReference type="AlphaFoldDB" id="A0AAE1HEQ9"/>
<gene>
    <name evidence="1" type="ORF">KUF71_009284</name>
</gene>
<organism evidence="1 2">
    <name type="scientific">Frankliniella fusca</name>
    <dbReference type="NCBI Taxonomy" id="407009"/>
    <lineage>
        <taxon>Eukaryota</taxon>
        <taxon>Metazoa</taxon>
        <taxon>Ecdysozoa</taxon>
        <taxon>Arthropoda</taxon>
        <taxon>Hexapoda</taxon>
        <taxon>Insecta</taxon>
        <taxon>Pterygota</taxon>
        <taxon>Neoptera</taxon>
        <taxon>Paraneoptera</taxon>
        <taxon>Thysanoptera</taxon>
        <taxon>Terebrantia</taxon>
        <taxon>Thripoidea</taxon>
        <taxon>Thripidae</taxon>
        <taxon>Frankliniella</taxon>
    </lineage>
</organism>
<name>A0AAE1HEQ9_9NEOP</name>
<comment type="caution">
    <text evidence="1">The sequence shown here is derived from an EMBL/GenBank/DDBJ whole genome shotgun (WGS) entry which is preliminary data.</text>
</comment>
<keyword evidence="2" id="KW-1185">Reference proteome</keyword>
<accession>A0AAE1HEQ9</accession>